<evidence type="ECO:0000313" key="3">
    <source>
        <dbReference type="Proteomes" id="UP001144256"/>
    </source>
</evidence>
<dbReference type="AlphaFoldDB" id="A0A9W6DGC7"/>
<keyword evidence="1" id="KW-1133">Transmembrane helix</keyword>
<gene>
    <name evidence="2" type="ORF">SH1V18_28130</name>
</gene>
<accession>A0A9W6DGC7</accession>
<dbReference type="EMBL" id="BRLB01000009">
    <property type="protein sequence ID" value="GKX30333.1"/>
    <property type="molecule type" value="Genomic_DNA"/>
</dbReference>
<name>A0A9W6DGC7_9FIRM</name>
<dbReference type="Proteomes" id="UP001144256">
    <property type="component" value="Unassembled WGS sequence"/>
</dbReference>
<proteinExistence type="predicted"/>
<evidence type="ECO:0000256" key="1">
    <source>
        <dbReference type="SAM" id="Phobius"/>
    </source>
</evidence>
<evidence type="ECO:0000313" key="2">
    <source>
        <dbReference type="EMBL" id="GKX30333.1"/>
    </source>
</evidence>
<feature type="transmembrane region" description="Helical" evidence="1">
    <location>
        <begin position="83"/>
        <end position="113"/>
    </location>
</feature>
<organism evidence="2 3">
    <name type="scientific">Vallitalea longa</name>
    <dbReference type="NCBI Taxonomy" id="2936439"/>
    <lineage>
        <taxon>Bacteria</taxon>
        <taxon>Bacillati</taxon>
        <taxon>Bacillota</taxon>
        <taxon>Clostridia</taxon>
        <taxon>Lachnospirales</taxon>
        <taxon>Vallitaleaceae</taxon>
        <taxon>Vallitalea</taxon>
    </lineage>
</organism>
<feature type="transmembrane region" description="Helical" evidence="1">
    <location>
        <begin position="43"/>
        <end position="62"/>
    </location>
</feature>
<keyword evidence="1" id="KW-0812">Transmembrane</keyword>
<keyword evidence="1" id="KW-0472">Membrane</keyword>
<reference evidence="2" key="1">
    <citation type="submission" date="2022-06" db="EMBL/GenBank/DDBJ databases">
        <title>Vallitalea longa sp. nov., an anaerobic bacterium isolated from marine sediment.</title>
        <authorList>
            <person name="Hirano S."/>
            <person name="Terahara T."/>
            <person name="Mori K."/>
            <person name="Hamada M."/>
            <person name="Matsumoto R."/>
            <person name="Kobayashi T."/>
        </authorList>
    </citation>
    <scope>NUCLEOTIDE SEQUENCE</scope>
    <source>
        <strain evidence="2">SH18-1</strain>
    </source>
</reference>
<protein>
    <submittedName>
        <fullName evidence="2">Uncharacterized protein</fullName>
    </submittedName>
</protein>
<feature type="transmembrane region" description="Helical" evidence="1">
    <location>
        <begin position="15"/>
        <end position="31"/>
    </location>
</feature>
<keyword evidence="3" id="KW-1185">Reference proteome</keyword>
<sequence length="114" mass="12966">MFNLIKMNIKERGKNYLISYILIIFIMLLSNKLADSSDIYNKYIPIKISTIMCSYMLGNASYEGKKMEDCFCLTNVLKISIKYFIIGLGIIIFSTIVLKVIQAITGLSLVAMFL</sequence>
<dbReference type="RefSeq" id="WP_281816433.1">
    <property type="nucleotide sequence ID" value="NZ_BRLB01000009.1"/>
</dbReference>
<comment type="caution">
    <text evidence="2">The sequence shown here is derived from an EMBL/GenBank/DDBJ whole genome shotgun (WGS) entry which is preliminary data.</text>
</comment>